<dbReference type="AlphaFoldDB" id="A0A9W9MID7"/>
<name>A0A9W9MID7_9EURO</name>
<dbReference type="SUPFAM" id="SSF48403">
    <property type="entry name" value="Ankyrin repeat"/>
    <property type="match status" value="1"/>
</dbReference>
<dbReference type="GeneID" id="83180879"/>
<organism evidence="4 5">
    <name type="scientific">Penicillium cinerascens</name>
    <dbReference type="NCBI Taxonomy" id="70096"/>
    <lineage>
        <taxon>Eukaryota</taxon>
        <taxon>Fungi</taxon>
        <taxon>Dikarya</taxon>
        <taxon>Ascomycota</taxon>
        <taxon>Pezizomycotina</taxon>
        <taxon>Eurotiomycetes</taxon>
        <taxon>Eurotiomycetidae</taxon>
        <taxon>Eurotiales</taxon>
        <taxon>Aspergillaceae</taxon>
        <taxon>Penicillium</taxon>
    </lineage>
</organism>
<keyword evidence="1" id="KW-0677">Repeat</keyword>
<dbReference type="GO" id="GO:0085020">
    <property type="term" value="P:protein K6-linked ubiquitination"/>
    <property type="evidence" value="ECO:0007669"/>
    <property type="project" value="TreeGrafter"/>
</dbReference>
<reference evidence="4" key="2">
    <citation type="journal article" date="2023" name="IMA Fungus">
        <title>Comparative genomic study of the Penicillium genus elucidates a diverse pangenome and 15 lateral gene transfer events.</title>
        <authorList>
            <person name="Petersen C."/>
            <person name="Sorensen T."/>
            <person name="Nielsen M.R."/>
            <person name="Sondergaard T.E."/>
            <person name="Sorensen J.L."/>
            <person name="Fitzpatrick D.A."/>
            <person name="Frisvad J.C."/>
            <person name="Nielsen K.L."/>
        </authorList>
    </citation>
    <scope>NUCLEOTIDE SEQUENCE</scope>
    <source>
        <strain evidence="4">IBT 15544</strain>
    </source>
</reference>
<keyword evidence="5" id="KW-1185">Reference proteome</keyword>
<dbReference type="GO" id="GO:0004842">
    <property type="term" value="F:ubiquitin-protein transferase activity"/>
    <property type="evidence" value="ECO:0007669"/>
    <property type="project" value="TreeGrafter"/>
</dbReference>
<dbReference type="PROSITE" id="PS50297">
    <property type="entry name" value="ANK_REP_REGION"/>
    <property type="match status" value="1"/>
</dbReference>
<accession>A0A9W9MID7</accession>
<dbReference type="Pfam" id="PF12796">
    <property type="entry name" value="Ank_2"/>
    <property type="match status" value="1"/>
</dbReference>
<dbReference type="RefSeq" id="XP_058307769.1">
    <property type="nucleotide sequence ID" value="XM_058453578.1"/>
</dbReference>
<evidence type="ECO:0000256" key="1">
    <source>
        <dbReference type="ARBA" id="ARBA00022737"/>
    </source>
</evidence>
<dbReference type="PROSITE" id="PS50088">
    <property type="entry name" value="ANK_REPEAT"/>
    <property type="match status" value="2"/>
</dbReference>
<dbReference type="EMBL" id="JAPQKR010000013">
    <property type="protein sequence ID" value="KAJ5201853.1"/>
    <property type="molecule type" value="Genomic_DNA"/>
</dbReference>
<dbReference type="InterPro" id="IPR002110">
    <property type="entry name" value="Ankyrin_rpt"/>
</dbReference>
<dbReference type="PANTHER" id="PTHR24171">
    <property type="entry name" value="ANKYRIN REPEAT DOMAIN-CONTAINING PROTEIN 39-RELATED"/>
    <property type="match status" value="1"/>
</dbReference>
<evidence type="ECO:0000313" key="4">
    <source>
        <dbReference type="EMBL" id="KAJ5201853.1"/>
    </source>
</evidence>
<dbReference type="PANTHER" id="PTHR24171:SF8">
    <property type="entry name" value="BRCA1-ASSOCIATED RING DOMAIN PROTEIN 1"/>
    <property type="match status" value="1"/>
</dbReference>
<dbReference type="OrthoDB" id="21416at2759"/>
<dbReference type="InterPro" id="IPR036770">
    <property type="entry name" value="Ankyrin_rpt-contain_sf"/>
</dbReference>
<sequence>MLSAASKFYQRSLSYASSKVEDMDIKKIFEELINRGADAMAQANDGKTPLHYAVRASSHVYVELLLDNGAGPIQPDSNGDTALHHFVQTTYKWNEALFKRFLEAGVDINTRNDRGETPLFKFIQVGNERLCGSPGEKTYKTPTFNFFEDSGADIFVRNNDGSTLLHILAGIAPKMLHLGNGLISTSVGVRRFKRLMESGLDPMAEDGMQRTSVDVAAACGNEHVLKLFERKPME</sequence>
<evidence type="ECO:0000256" key="2">
    <source>
        <dbReference type="ARBA" id="ARBA00023043"/>
    </source>
</evidence>
<evidence type="ECO:0000256" key="3">
    <source>
        <dbReference type="PROSITE-ProRule" id="PRU00023"/>
    </source>
</evidence>
<evidence type="ECO:0000313" key="5">
    <source>
        <dbReference type="Proteomes" id="UP001150904"/>
    </source>
</evidence>
<gene>
    <name evidence="4" type="ORF">N7498_006516</name>
</gene>
<keyword evidence="2 3" id="KW-0040">ANK repeat</keyword>
<reference evidence="4" key="1">
    <citation type="submission" date="2022-12" db="EMBL/GenBank/DDBJ databases">
        <authorList>
            <person name="Petersen C."/>
        </authorList>
    </citation>
    <scope>NUCLEOTIDE SEQUENCE</scope>
    <source>
        <strain evidence="4">IBT 15544</strain>
    </source>
</reference>
<proteinExistence type="predicted"/>
<dbReference type="Proteomes" id="UP001150904">
    <property type="component" value="Unassembled WGS sequence"/>
</dbReference>
<dbReference type="Gene3D" id="1.25.40.20">
    <property type="entry name" value="Ankyrin repeat-containing domain"/>
    <property type="match status" value="1"/>
</dbReference>
<comment type="caution">
    <text evidence="4">The sequence shown here is derived from an EMBL/GenBank/DDBJ whole genome shotgun (WGS) entry which is preliminary data.</text>
</comment>
<protein>
    <submittedName>
        <fullName evidence="4">Uncharacterized protein</fullName>
    </submittedName>
</protein>
<dbReference type="SMART" id="SM00248">
    <property type="entry name" value="ANK"/>
    <property type="match status" value="2"/>
</dbReference>
<feature type="repeat" description="ANK" evidence="3">
    <location>
        <begin position="78"/>
        <end position="113"/>
    </location>
</feature>
<feature type="repeat" description="ANK" evidence="3">
    <location>
        <begin position="45"/>
        <end position="77"/>
    </location>
</feature>